<gene>
    <name evidence="2" type="ORF">F2Q70_00020680</name>
</gene>
<comment type="caution">
    <text evidence="2">The sequence shown here is derived from an EMBL/GenBank/DDBJ whole genome shotgun (WGS) entry which is preliminary data.</text>
</comment>
<protein>
    <submittedName>
        <fullName evidence="2">Uncharacterized protein</fullName>
    </submittedName>
</protein>
<dbReference type="EMBL" id="QGKY02001925">
    <property type="protein sequence ID" value="KAF2546436.1"/>
    <property type="molecule type" value="Genomic_DNA"/>
</dbReference>
<evidence type="ECO:0000256" key="1">
    <source>
        <dbReference type="SAM" id="MobiDB-lite"/>
    </source>
</evidence>
<name>A0A8S9GPZ1_BRACR</name>
<dbReference type="AlphaFoldDB" id="A0A8S9GPZ1"/>
<feature type="region of interest" description="Disordered" evidence="1">
    <location>
        <begin position="28"/>
        <end position="58"/>
    </location>
</feature>
<sequence length="58" mass="6465">MAETNKGKKVATAPEAFNKEAIAKLMKKSEANKADEKKEREARAQAKAKEITGEYRKV</sequence>
<evidence type="ECO:0000313" key="2">
    <source>
        <dbReference type="EMBL" id="KAF2546436.1"/>
    </source>
</evidence>
<accession>A0A8S9GPZ1</accession>
<organism evidence="2">
    <name type="scientific">Brassica cretica</name>
    <name type="common">Mustard</name>
    <dbReference type="NCBI Taxonomy" id="69181"/>
    <lineage>
        <taxon>Eukaryota</taxon>
        <taxon>Viridiplantae</taxon>
        <taxon>Streptophyta</taxon>
        <taxon>Embryophyta</taxon>
        <taxon>Tracheophyta</taxon>
        <taxon>Spermatophyta</taxon>
        <taxon>Magnoliopsida</taxon>
        <taxon>eudicotyledons</taxon>
        <taxon>Gunneridae</taxon>
        <taxon>Pentapetalae</taxon>
        <taxon>rosids</taxon>
        <taxon>malvids</taxon>
        <taxon>Brassicales</taxon>
        <taxon>Brassicaceae</taxon>
        <taxon>Brassiceae</taxon>
        <taxon>Brassica</taxon>
    </lineage>
</organism>
<reference evidence="2" key="1">
    <citation type="submission" date="2019-12" db="EMBL/GenBank/DDBJ databases">
        <title>Genome sequencing and annotation of Brassica cretica.</title>
        <authorList>
            <person name="Studholme D.J."/>
            <person name="Sarris P.F."/>
        </authorList>
    </citation>
    <scope>NUCLEOTIDE SEQUENCE</scope>
    <source>
        <strain evidence="2">PFS-102/07</strain>
        <tissue evidence="2">Leaf</tissue>
    </source>
</reference>
<proteinExistence type="predicted"/>